<dbReference type="NCBIfam" id="TIGR02667">
    <property type="entry name" value="moaB_proteo"/>
    <property type="match status" value="1"/>
</dbReference>
<evidence type="ECO:0000313" key="4">
    <source>
        <dbReference type="EMBL" id="GLX85244.1"/>
    </source>
</evidence>
<feature type="domain" description="MoaB/Mog" evidence="3">
    <location>
        <begin position="14"/>
        <end position="158"/>
    </location>
</feature>
<comment type="pathway">
    <text evidence="2">Cofactor biosynthesis; molybdopterin biosynthesis.</text>
</comment>
<dbReference type="InterPro" id="IPR013484">
    <property type="entry name" value="MoaB_proteobac"/>
</dbReference>
<keyword evidence="2" id="KW-0501">Molybdenum cofactor biosynthesis</keyword>
<dbReference type="Gene3D" id="3.40.980.10">
    <property type="entry name" value="MoaB/Mog-like domain"/>
    <property type="match status" value="1"/>
</dbReference>
<dbReference type="SMART" id="SM00852">
    <property type="entry name" value="MoCF_biosynth"/>
    <property type="match status" value="1"/>
</dbReference>
<dbReference type="InterPro" id="IPR001453">
    <property type="entry name" value="MoaB/Mog_dom"/>
</dbReference>
<dbReference type="PANTHER" id="PTHR43232:SF2">
    <property type="entry name" value="MOLYBDENUM COFACTOR BIOSYNTHESIS PROTEIN B"/>
    <property type="match status" value="1"/>
</dbReference>
<dbReference type="RefSeq" id="WP_284297146.1">
    <property type="nucleotide sequence ID" value="NZ_BSSV01000002.1"/>
</dbReference>
<dbReference type="Proteomes" id="UP001157134">
    <property type="component" value="Unassembled WGS sequence"/>
</dbReference>
<dbReference type="PIRSF" id="PIRSF006443">
    <property type="entry name" value="MoaB"/>
    <property type="match status" value="1"/>
</dbReference>
<comment type="function">
    <text evidence="2">May be involved in the biosynthesis of molybdopterin.</text>
</comment>
<dbReference type="CDD" id="cd00886">
    <property type="entry name" value="MogA_MoaB"/>
    <property type="match status" value="1"/>
</dbReference>
<reference evidence="4 5" key="1">
    <citation type="submission" date="2023-03" db="EMBL/GenBank/DDBJ databases">
        <title>Thalassotalea loyana LMG 22536T draft genome sequence.</title>
        <authorList>
            <person name="Sawabe T."/>
        </authorList>
    </citation>
    <scope>NUCLEOTIDE SEQUENCE [LARGE SCALE GENOMIC DNA]</scope>
    <source>
        <strain evidence="4 5">LMG 22536</strain>
    </source>
</reference>
<gene>
    <name evidence="4" type="ORF">tloyanaT_14960</name>
</gene>
<dbReference type="InterPro" id="IPR036425">
    <property type="entry name" value="MoaB/Mog-like_dom_sf"/>
</dbReference>
<proteinExistence type="inferred from homology"/>
<dbReference type="EMBL" id="BSSV01000002">
    <property type="protein sequence ID" value="GLX85244.1"/>
    <property type="molecule type" value="Genomic_DNA"/>
</dbReference>
<accession>A0ABQ6HB86</accession>
<organism evidence="4 5">
    <name type="scientific">Thalassotalea loyana</name>
    <dbReference type="NCBI Taxonomy" id="280483"/>
    <lineage>
        <taxon>Bacteria</taxon>
        <taxon>Pseudomonadati</taxon>
        <taxon>Pseudomonadota</taxon>
        <taxon>Gammaproteobacteria</taxon>
        <taxon>Alteromonadales</taxon>
        <taxon>Colwelliaceae</taxon>
        <taxon>Thalassotalea</taxon>
    </lineage>
</organism>
<dbReference type="InterPro" id="IPR012245">
    <property type="entry name" value="MoaB"/>
</dbReference>
<evidence type="ECO:0000313" key="5">
    <source>
        <dbReference type="Proteomes" id="UP001157134"/>
    </source>
</evidence>
<dbReference type="PANTHER" id="PTHR43232">
    <property type="entry name" value="MOLYBDENUM COFACTOR BIOSYNTHESIS PROTEIN B"/>
    <property type="match status" value="1"/>
</dbReference>
<sequence>MSKTLVPFQPLNVAVLTVSDTRDESTDTSGKALVDRLVDAGHHLIDKTIVKDDVYQLRAIVSKWIADENIDVVISTGGTGFTARDNTPEALSVLFDKQVEGFGEIFRHVSLGEIGTSTIQSRAFAGMANHTVIFCVPGSTNACKTAWDKIIKEQIDASHRPCNFVPHLNLAAKCESRG</sequence>
<comment type="caution">
    <text evidence="4">The sequence shown here is derived from an EMBL/GenBank/DDBJ whole genome shotgun (WGS) entry which is preliminary data.</text>
</comment>
<evidence type="ECO:0000256" key="1">
    <source>
        <dbReference type="ARBA" id="ARBA00015262"/>
    </source>
</evidence>
<keyword evidence="5" id="KW-1185">Reference proteome</keyword>
<evidence type="ECO:0000259" key="3">
    <source>
        <dbReference type="SMART" id="SM00852"/>
    </source>
</evidence>
<evidence type="ECO:0000256" key="2">
    <source>
        <dbReference type="PIRNR" id="PIRNR006443"/>
    </source>
</evidence>
<dbReference type="SUPFAM" id="SSF53218">
    <property type="entry name" value="Molybdenum cofactor biosynthesis proteins"/>
    <property type="match status" value="1"/>
</dbReference>
<dbReference type="Pfam" id="PF00994">
    <property type="entry name" value="MoCF_biosynth"/>
    <property type="match status" value="1"/>
</dbReference>
<comment type="similarity">
    <text evidence="2">Belongs to the MoaB/Mog family.</text>
</comment>
<protein>
    <recommendedName>
        <fullName evidence="1 2">Molybdenum cofactor biosynthesis protein B</fullName>
    </recommendedName>
</protein>
<dbReference type="NCBIfam" id="TIGR00177">
    <property type="entry name" value="molyb_syn"/>
    <property type="match status" value="1"/>
</dbReference>
<name>A0ABQ6HB86_9GAMM</name>